<evidence type="ECO:0000313" key="2">
    <source>
        <dbReference type="EMBL" id="GHB75396.1"/>
    </source>
</evidence>
<dbReference type="SUPFAM" id="SSF54427">
    <property type="entry name" value="NTF2-like"/>
    <property type="match status" value="1"/>
</dbReference>
<sequence>MNPMIIKRRLNLQKAYHACLGAVLAVDSTVTLAQKMDNEMETEIKQAVAIFDQATARRDIETLKSVLHPDYRVTANRFRGTPGTTLITRETYLEMMKDGKIGGTKYEEEFRQISVTGHTAMVDVMLREIGVPAMHKYLFLVQNEKDDWQIISDLPIVIK</sequence>
<dbReference type="InterPro" id="IPR027843">
    <property type="entry name" value="DUF4440"/>
</dbReference>
<evidence type="ECO:0000313" key="3">
    <source>
        <dbReference type="Proteomes" id="UP000598271"/>
    </source>
</evidence>
<dbReference type="Gene3D" id="3.10.450.50">
    <property type="match status" value="1"/>
</dbReference>
<dbReference type="Pfam" id="PF14534">
    <property type="entry name" value="DUF4440"/>
    <property type="match status" value="1"/>
</dbReference>
<evidence type="ECO:0000259" key="1">
    <source>
        <dbReference type="Pfam" id="PF14534"/>
    </source>
</evidence>
<feature type="domain" description="DUF4440" evidence="1">
    <location>
        <begin position="44"/>
        <end position="150"/>
    </location>
</feature>
<dbReference type="AlphaFoldDB" id="A0A8J3D4S0"/>
<dbReference type="Proteomes" id="UP000598271">
    <property type="component" value="Unassembled WGS sequence"/>
</dbReference>
<dbReference type="EMBL" id="BMXF01000003">
    <property type="protein sequence ID" value="GHB75396.1"/>
    <property type="molecule type" value="Genomic_DNA"/>
</dbReference>
<comment type="caution">
    <text evidence="2">The sequence shown here is derived from an EMBL/GenBank/DDBJ whole genome shotgun (WGS) entry which is preliminary data.</text>
</comment>
<name>A0A8J3D4S0_9BACT</name>
<reference evidence="2 3" key="1">
    <citation type="journal article" date="2014" name="Int. J. Syst. Evol. Microbiol.">
        <title>Complete genome sequence of Corynebacterium casei LMG S-19264T (=DSM 44701T), isolated from a smear-ripened cheese.</title>
        <authorList>
            <consortium name="US DOE Joint Genome Institute (JGI-PGF)"/>
            <person name="Walter F."/>
            <person name="Albersmeier A."/>
            <person name="Kalinowski J."/>
            <person name="Ruckert C."/>
        </authorList>
    </citation>
    <scope>NUCLEOTIDE SEQUENCE [LARGE SCALE GENOMIC DNA]</scope>
    <source>
        <strain evidence="2 3">KCTC 12866</strain>
    </source>
</reference>
<protein>
    <recommendedName>
        <fullName evidence="1">DUF4440 domain-containing protein</fullName>
    </recommendedName>
</protein>
<proteinExistence type="predicted"/>
<dbReference type="InterPro" id="IPR032710">
    <property type="entry name" value="NTF2-like_dom_sf"/>
</dbReference>
<gene>
    <name evidence="2" type="ORF">GCM10007390_31420</name>
</gene>
<accession>A0A8J3D4S0</accession>
<keyword evidence="3" id="KW-1185">Reference proteome</keyword>
<organism evidence="2 3">
    <name type="scientific">Persicitalea jodogahamensis</name>
    <dbReference type="NCBI Taxonomy" id="402147"/>
    <lineage>
        <taxon>Bacteria</taxon>
        <taxon>Pseudomonadati</taxon>
        <taxon>Bacteroidota</taxon>
        <taxon>Cytophagia</taxon>
        <taxon>Cytophagales</taxon>
        <taxon>Spirosomataceae</taxon>
        <taxon>Persicitalea</taxon>
    </lineage>
</organism>